<dbReference type="Proteomes" id="UP000077266">
    <property type="component" value="Unassembled WGS sequence"/>
</dbReference>
<dbReference type="Pfam" id="PF12937">
    <property type="entry name" value="F-box-like"/>
    <property type="match status" value="1"/>
</dbReference>
<organism evidence="3 4">
    <name type="scientific">Exidia glandulosa HHB12029</name>
    <dbReference type="NCBI Taxonomy" id="1314781"/>
    <lineage>
        <taxon>Eukaryota</taxon>
        <taxon>Fungi</taxon>
        <taxon>Dikarya</taxon>
        <taxon>Basidiomycota</taxon>
        <taxon>Agaricomycotina</taxon>
        <taxon>Agaricomycetes</taxon>
        <taxon>Auriculariales</taxon>
        <taxon>Exidiaceae</taxon>
        <taxon>Exidia</taxon>
    </lineage>
</organism>
<keyword evidence="1" id="KW-0175">Coiled coil</keyword>
<dbReference type="Gene3D" id="3.80.10.10">
    <property type="entry name" value="Ribonuclease Inhibitor"/>
    <property type="match status" value="1"/>
</dbReference>
<dbReference type="AlphaFoldDB" id="A0A165EII8"/>
<dbReference type="InterPro" id="IPR032675">
    <property type="entry name" value="LRR_dom_sf"/>
</dbReference>
<gene>
    <name evidence="3" type="ORF">EXIGLDRAFT_724156</name>
</gene>
<evidence type="ECO:0000313" key="4">
    <source>
        <dbReference type="Proteomes" id="UP000077266"/>
    </source>
</evidence>
<dbReference type="InterPro" id="IPR001810">
    <property type="entry name" value="F-box_dom"/>
</dbReference>
<evidence type="ECO:0000313" key="3">
    <source>
        <dbReference type="EMBL" id="KZV87015.1"/>
    </source>
</evidence>
<protein>
    <recommendedName>
        <fullName evidence="2">F-box domain-containing protein</fullName>
    </recommendedName>
</protein>
<dbReference type="OrthoDB" id="3365698at2759"/>
<dbReference type="SUPFAM" id="SSF81383">
    <property type="entry name" value="F-box domain"/>
    <property type="match status" value="1"/>
</dbReference>
<keyword evidence="4" id="KW-1185">Reference proteome</keyword>
<dbReference type="SUPFAM" id="SSF52047">
    <property type="entry name" value="RNI-like"/>
    <property type="match status" value="1"/>
</dbReference>
<reference evidence="3 4" key="1">
    <citation type="journal article" date="2016" name="Mol. Biol. Evol.">
        <title>Comparative Genomics of Early-Diverging Mushroom-Forming Fungi Provides Insights into the Origins of Lignocellulose Decay Capabilities.</title>
        <authorList>
            <person name="Nagy L.G."/>
            <person name="Riley R."/>
            <person name="Tritt A."/>
            <person name="Adam C."/>
            <person name="Daum C."/>
            <person name="Floudas D."/>
            <person name="Sun H."/>
            <person name="Yadav J.S."/>
            <person name="Pangilinan J."/>
            <person name="Larsson K.H."/>
            <person name="Matsuura K."/>
            <person name="Barry K."/>
            <person name="Labutti K."/>
            <person name="Kuo R."/>
            <person name="Ohm R.A."/>
            <person name="Bhattacharya S.S."/>
            <person name="Shirouzu T."/>
            <person name="Yoshinaga Y."/>
            <person name="Martin F.M."/>
            <person name="Grigoriev I.V."/>
            <person name="Hibbett D.S."/>
        </authorList>
    </citation>
    <scope>NUCLEOTIDE SEQUENCE [LARGE SCALE GENOMIC DNA]</scope>
    <source>
        <strain evidence="3 4">HHB12029</strain>
    </source>
</reference>
<accession>A0A165EII8</accession>
<dbReference type="InterPro" id="IPR036047">
    <property type="entry name" value="F-box-like_dom_sf"/>
</dbReference>
<feature type="coiled-coil region" evidence="1">
    <location>
        <begin position="63"/>
        <end position="111"/>
    </location>
</feature>
<dbReference type="InParanoid" id="A0A165EII8"/>
<evidence type="ECO:0000256" key="1">
    <source>
        <dbReference type="SAM" id="Coils"/>
    </source>
</evidence>
<dbReference type="Gene3D" id="1.20.1280.50">
    <property type="match status" value="1"/>
</dbReference>
<evidence type="ECO:0000259" key="2">
    <source>
        <dbReference type="PROSITE" id="PS50181"/>
    </source>
</evidence>
<dbReference type="EMBL" id="KV426138">
    <property type="protein sequence ID" value="KZV87015.1"/>
    <property type="molecule type" value="Genomic_DNA"/>
</dbReference>
<dbReference type="PROSITE" id="PS50181">
    <property type="entry name" value="FBOX"/>
    <property type="match status" value="1"/>
</dbReference>
<name>A0A165EII8_EXIGL</name>
<feature type="domain" description="F-box" evidence="2">
    <location>
        <begin position="115"/>
        <end position="165"/>
    </location>
</feature>
<dbReference type="STRING" id="1314781.A0A165EII8"/>
<proteinExistence type="predicted"/>
<sequence length="570" mass="63181">MASATDDSVPSTHQSALLAELAVANAEAEGPREQHRVLQADSTVAQERLLAADATAQAAVRALNIAREDLRSAKSDLKSTQKRCEGAEIIKSSAEAKIEFVQERLQLYTRQPDVLSPVGHLPGEIVIQIFDYSGTNRPTNALRLSHVNRRWRNLALNTAFLWTTLDSYYGPGAAHAFVARAGQLPLSIAMTYGPGLPSYDRPYTTFRAFVYVAAHYAHRWSKIHITACSRSAFESAFACVTDAVNASAATLPLRVTSVSMNAMAELGRSAQSTGILWGYQSNWPFLAREVILTGLPRVPAACLAPDLDRLELHYGPHSPELFDMASVFRAPDLKTLILDIYGDSAFLELGSDVETRRTLPSLRTLHVKGLDRRVLFCFLFRTAMPALRHIDMTLTGTCTDVMTIIKALMTGLPIEDLRIHRTLRATGPSNMPLPSGGKAFLENITPSLPMLTRLRLESVQLRDNTLMELSIAMPRLETLQLCMEENVTINGLREIVHERRRESNSTELQCLEIICCSHLDNIGDWTDIVQLVPTVVRLRNEDEEDSNAGFETDSEIDAVLDDDERAFLNL</sequence>